<evidence type="ECO:0000256" key="4">
    <source>
        <dbReference type="ARBA" id="ARBA00023136"/>
    </source>
</evidence>
<dbReference type="PANTHER" id="PTHR38776:SF1">
    <property type="entry name" value="MLTA-INTERACTING PROTEIN-RELATED"/>
    <property type="match status" value="1"/>
</dbReference>
<organism evidence="7 8">
    <name type="scientific">Neoaquamicrobium microcysteis</name>
    <dbReference type="NCBI Taxonomy" id="2682781"/>
    <lineage>
        <taxon>Bacteria</taxon>
        <taxon>Pseudomonadati</taxon>
        <taxon>Pseudomonadota</taxon>
        <taxon>Alphaproteobacteria</taxon>
        <taxon>Hyphomicrobiales</taxon>
        <taxon>Phyllobacteriaceae</taxon>
        <taxon>Neoaquamicrobium</taxon>
    </lineage>
</organism>
<reference evidence="7 8" key="1">
    <citation type="submission" date="2019-08" db="EMBL/GenBank/DDBJ databases">
        <authorList>
            <person name="Seo Y.L."/>
        </authorList>
    </citation>
    <scope>NUCLEOTIDE SEQUENCE [LARGE SCALE GENOMIC DNA]</scope>
    <source>
        <strain evidence="7 8">MaA-C15</strain>
    </source>
</reference>
<comment type="similarity">
    <text evidence="2">Belongs to the MipA/OmpV family.</text>
</comment>
<comment type="caution">
    <text evidence="7">The sequence shown here is derived from an EMBL/GenBank/DDBJ whole genome shotgun (WGS) entry which is preliminary data.</text>
</comment>
<keyword evidence="3 6" id="KW-0732">Signal</keyword>
<dbReference type="OrthoDB" id="5462484at2"/>
<dbReference type="InterPro" id="IPR010583">
    <property type="entry name" value="MipA"/>
</dbReference>
<dbReference type="EMBL" id="VSZS01000063">
    <property type="protein sequence ID" value="TYR31997.1"/>
    <property type="molecule type" value="Genomic_DNA"/>
</dbReference>
<evidence type="ECO:0000256" key="3">
    <source>
        <dbReference type="ARBA" id="ARBA00022729"/>
    </source>
</evidence>
<evidence type="ECO:0000256" key="1">
    <source>
        <dbReference type="ARBA" id="ARBA00004442"/>
    </source>
</evidence>
<keyword evidence="8" id="KW-1185">Reference proteome</keyword>
<feature type="chain" id="PRO_5023044319" evidence="6">
    <location>
        <begin position="26"/>
        <end position="268"/>
    </location>
</feature>
<dbReference type="Proteomes" id="UP000323258">
    <property type="component" value="Unassembled WGS sequence"/>
</dbReference>
<gene>
    <name evidence="7" type="ORF">FY036_12990</name>
</gene>
<evidence type="ECO:0000256" key="5">
    <source>
        <dbReference type="ARBA" id="ARBA00023237"/>
    </source>
</evidence>
<evidence type="ECO:0000256" key="6">
    <source>
        <dbReference type="SAM" id="SignalP"/>
    </source>
</evidence>
<dbReference type="AlphaFoldDB" id="A0A5D4GUE5"/>
<feature type="signal peptide" evidence="6">
    <location>
        <begin position="1"/>
        <end position="25"/>
    </location>
</feature>
<name>A0A5D4GUE5_9HYPH</name>
<keyword evidence="4" id="KW-0472">Membrane</keyword>
<evidence type="ECO:0000313" key="7">
    <source>
        <dbReference type="EMBL" id="TYR31997.1"/>
    </source>
</evidence>
<dbReference type="GO" id="GO:0009279">
    <property type="term" value="C:cell outer membrane"/>
    <property type="evidence" value="ECO:0007669"/>
    <property type="project" value="UniProtKB-SubCell"/>
</dbReference>
<protein>
    <submittedName>
        <fullName evidence="7">MipA/OmpV family protein</fullName>
    </submittedName>
</protein>
<evidence type="ECO:0000313" key="8">
    <source>
        <dbReference type="Proteomes" id="UP000323258"/>
    </source>
</evidence>
<comment type="subcellular location">
    <subcellularLocation>
        <location evidence="1">Cell outer membrane</location>
    </subcellularLocation>
</comment>
<dbReference type="Pfam" id="PF06629">
    <property type="entry name" value="MipA"/>
    <property type="match status" value="1"/>
</dbReference>
<keyword evidence="5" id="KW-0998">Cell outer membrane</keyword>
<sequence>MMIARKRIFVAAAVLAGLAISPASAQTWFSGDWYLKVGGAVLHAPKFEGASGRSFMLKPMISLGRQGPSARFTSRNDNISLALMDTGTFRAGAAGKLIFRRDGDTDSALAGLSPVRFGGEAGVFAEVYPTDFVRLRGEVRRGIRSHDGVVADVAADAFFDITETIQLSGGPRASWASSGYFDAYYGVNAAEAAASGLSEYAPGSGMKSYGVGGAVTWKATDQIDTAIFAEYARLTGPAARSSLVRERGSKNQVTLGASATYRFDFSLP</sequence>
<accession>A0A5D4GUE5</accession>
<proteinExistence type="inferred from homology"/>
<evidence type="ECO:0000256" key="2">
    <source>
        <dbReference type="ARBA" id="ARBA00005722"/>
    </source>
</evidence>
<dbReference type="PANTHER" id="PTHR38776">
    <property type="entry name" value="MLTA-INTERACTING PROTEIN-RELATED"/>
    <property type="match status" value="1"/>
</dbReference>
<reference evidence="7 8" key="2">
    <citation type="submission" date="2019-09" db="EMBL/GenBank/DDBJ databases">
        <title>Mesorhizobium sp. MaA-C15 isolated from Microcystis aeruginosa.</title>
        <authorList>
            <person name="Jeong S.E."/>
            <person name="Jin H.M."/>
            <person name="Jeon C.O."/>
        </authorList>
    </citation>
    <scope>NUCLEOTIDE SEQUENCE [LARGE SCALE GENOMIC DNA]</scope>
    <source>
        <strain evidence="7 8">MaA-C15</strain>
    </source>
</reference>